<gene>
    <name evidence="10" type="ORF">AO440_003275</name>
</gene>
<dbReference type="InterPro" id="IPR015163">
    <property type="entry name" value="Cdc6_C"/>
</dbReference>
<dbReference type="InterPro" id="IPR003959">
    <property type="entry name" value="ATPase_AAA_core"/>
</dbReference>
<dbReference type="CDD" id="cd00009">
    <property type="entry name" value="AAA"/>
    <property type="match status" value="1"/>
</dbReference>
<keyword evidence="6" id="KW-0131">Cell cycle</keyword>
<evidence type="ECO:0000256" key="5">
    <source>
        <dbReference type="ARBA" id="ARBA00023242"/>
    </source>
</evidence>
<dbReference type="GO" id="GO:0006267">
    <property type="term" value="P:pre-replicative complex assembly involved in nuclear cell cycle DNA replication"/>
    <property type="evidence" value="ECO:0007669"/>
    <property type="project" value="EnsemblFungi"/>
</dbReference>
<dbReference type="SMART" id="SM00382">
    <property type="entry name" value="AAA"/>
    <property type="match status" value="1"/>
</dbReference>
<dbReference type="VEuPathDB" id="FungiDB:CAGL0K00605g"/>
<dbReference type="EMBL" id="LLZZ01000172">
    <property type="protein sequence ID" value="KTA96391.1"/>
    <property type="molecule type" value="Genomic_DNA"/>
</dbReference>
<dbReference type="GO" id="GO:0051301">
    <property type="term" value="P:cell division"/>
    <property type="evidence" value="ECO:0007669"/>
    <property type="project" value="UniProtKB-UniRule"/>
</dbReference>
<dbReference type="GO" id="GO:0031261">
    <property type="term" value="C:DNA replication preinitiation complex"/>
    <property type="evidence" value="ECO:0007669"/>
    <property type="project" value="EnsemblFungi"/>
</dbReference>
<dbReference type="SUPFAM" id="SSF52540">
    <property type="entry name" value="P-loop containing nucleoside triphosphate hydrolases"/>
    <property type="match status" value="1"/>
</dbReference>
<dbReference type="GO" id="GO:0004861">
    <property type="term" value="F:cyclin-dependent protein serine/threonine kinase inhibitor activity"/>
    <property type="evidence" value="ECO:0007669"/>
    <property type="project" value="EnsemblFungi"/>
</dbReference>
<feature type="domain" description="AAA+ ATPase" evidence="8">
    <location>
        <begin position="117"/>
        <end position="294"/>
    </location>
</feature>
<dbReference type="PIRSF" id="PIRSF001767">
    <property type="entry name" value="Cdc6"/>
    <property type="match status" value="1"/>
</dbReference>
<dbReference type="InterPro" id="IPR036390">
    <property type="entry name" value="WH_DNA-bd_sf"/>
</dbReference>
<evidence type="ECO:0000259" key="8">
    <source>
        <dbReference type="SMART" id="SM00382"/>
    </source>
</evidence>
<sequence>MSYQRALRPRNTPLPVTPTKDVPVNVVPLKRTKLVFETPIQTKRHREAESLPSPAASPKKQCVGVSHGLLSLTARVKACLQRSASTQYDDVSGCLVSRRTQFDQVIQFLNNAISEGKSDSLYITGPPGTGKTAQLNSILKHRFTPVASPVSPLSDITNLHDFVLPNGNVEKVAIISINCITVNDPSSIFNKIYLSFLNSDGGNRAVPQRYSVKTMLDLKNFMTRYASEMTFIVILDEMDKLVHTNSASVNATKVIFELFLLAKLPEIRLLLIGIANSLDLKDRFLSRLNLKQELLPETVVFQPYTADQMYEIINHRINSVLLATEESLFNPMAIRFAAKKCSGNTGDLRKLLDILRNSVEVMELERITASRRCVTDENDKPLPAENKPMKVGLQHIAKVFTQINNTQSTKSMITKLNMQQRIVLCTLIHRQKIDIFQGHCTIDDAYDYYLKLLRGSENFVALKRNEFLEICNALEMMGVATITTGRISGKRRGMVKLIKGTVDNNEFNQEMSKFDILKELLII</sequence>
<dbReference type="InterPro" id="IPR027417">
    <property type="entry name" value="P-loop_NTPase"/>
</dbReference>
<dbReference type="GO" id="GO:0016887">
    <property type="term" value="F:ATP hydrolysis activity"/>
    <property type="evidence" value="ECO:0007669"/>
    <property type="project" value="EnsemblFungi"/>
</dbReference>
<evidence type="ECO:0000256" key="7">
    <source>
        <dbReference type="PIRNR" id="PIRNR001767"/>
    </source>
</evidence>
<feature type="domain" description="Cdc6 C-terminal" evidence="9">
    <location>
        <begin position="424"/>
        <end position="511"/>
    </location>
</feature>
<dbReference type="SMART" id="SM01074">
    <property type="entry name" value="Cdc6_C"/>
    <property type="match status" value="1"/>
</dbReference>
<dbReference type="InterPro" id="IPR016314">
    <property type="entry name" value="Cdc6/18"/>
</dbReference>
<keyword evidence="3 10" id="KW-0132">Cell division</keyword>
<organism evidence="10 11">
    <name type="scientific">Candida glabrata</name>
    <name type="common">Yeast</name>
    <name type="synonym">Torulopsis glabrata</name>
    <dbReference type="NCBI Taxonomy" id="5478"/>
    <lineage>
        <taxon>Eukaryota</taxon>
        <taxon>Fungi</taxon>
        <taxon>Dikarya</taxon>
        <taxon>Ascomycota</taxon>
        <taxon>Saccharomycotina</taxon>
        <taxon>Saccharomycetes</taxon>
        <taxon>Saccharomycetales</taxon>
        <taxon>Saccharomycetaceae</taxon>
        <taxon>Nakaseomyces</taxon>
    </lineage>
</organism>
<keyword evidence="5" id="KW-0539">Nucleus</keyword>
<protein>
    <recommendedName>
        <fullName evidence="7">Cell division control protein</fullName>
    </recommendedName>
</protein>
<dbReference type="PANTHER" id="PTHR10763">
    <property type="entry name" value="CELL DIVISION CONTROL PROTEIN 6-RELATED"/>
    <property type="match status" value="1"/>
</dbReference>
<dbReference type="GO" id="GO:0033314">
    <property type="term" value="P:mitotic DNA replication checkpoint signaling"/>
    <property type="evidence" value="ECO:0007669"/>
    <property type="project" value="TreeGrafter"/>
</dbReference>
<dbReference type="Pfam" id="PF00004">
    <property type="entry name" value="AAA"/>
    <property type="match status" value="1"/>
</dbReference>
<evidence type="ECO:0000256" key="2">
    <source>
        <dbReference type="ARBA" id="ARBA00006184"/>
    </source>
</evidence>
<dbReference type="Proteomes" id="UP000054886">
    <property type="component" value="Unassembled WGS sequence"/>
</dbReference>
<dbReference type="GO" id="GO:0030174">
    <property type="term" value="P:regulation of DNA-templated DNA replication initiation"/>
    <property type="evidence" value="ECO:0007669"/>
    <property type="project" value="EnsemblFungi"/>
</dbReference>
<dbReference type="GO" id="GO:0000082">
    <property type="term" value="P:G1/S transition of mitotic cell cycle"/>
    <property type="evidence" value="ECO:0007669"/>
    <property type="project" value="EnsemblFungi"/>
</dbReference>
<dbReference type="GO" id="GO:0140530">
    <property type="term" value="P:MCM complex loading"/>
    <property type="evidence" value="ECO:0007669"/>
    <property type="project" value="EnsemblFungi"/>
</dbReference>
<dbReference type="InterPro" id="IPR003593">
    <property type="entry name" value="AAA+_ATPase"/>
</dbReference>
<dbReference type="PANTHER" id="PTHR10763:SF26">
    <property type="entry name" value="CELL DIVISION CONTROL PROTEIN 6 HOMOLOG"/>
    <property type="match status" value="1"/>
</dbReference>
<dbReference type="GO" id="GO:0005525">
    <property type="term" value="F:GTP binding"/>
    <property type="evidence" value="ECO:0007669"/>
    <property type="project" value="EnsemblFungi"/>
</dbReference>
<dbReference type="GO" id="GO:0003688">
    <property type="term" value="F:DNA replication origin binding"/>
    <property type="evidence" value="ECO:0007669"/>
    <property type="project" value="EnsemblFungi"/>
</dbReference>
<comment type="subcellular location">
    <subcellularLocation>
        <location evidence="1">Nucleus</location>
    </subcellularLocation>
</comment>
<dbReference type="InterPro" id="IPR054425">
    <property type="entry name" value="Cdc6_ORC1-like_ATPase_lid"/>
</dbReference>
<dbReference type="SUPFAM" id="SSF46785">
    <property type="entry name" value="Winged helix' DNA-binding domain"/>
    <property type="match status" value="1"/>
</dbReference>
<evidence type="ECO:0000256" key="6">
    <source>
        <dbReference type="ARBA" id="ARBA00023306"/>
    </source>
</evidence>
<dbReference type="InterPro" id="IPR036388">
    <property type="entry name" value="WH-like_DNA-bd_sf"/>
</dbReference>
<dbReference type="VEuPathDB" id="FungiDB:GVI51_K00451"/>
<dbReference type="GO" id="GO:0005524">
    <property type="term" value="F:ATP binding"/>
    <property type="evidence" value="ECO:0007669"/>
    <property type="project" value="EnsemblFungi"/>
</dbReference>
<dbReference type="GO" id="GO:0003682">
    <property type="term" value="F:chromatin binding"/>
    <property type="evidence" value="ECO:0007669"/>
    <property type="project" value="EnsemblFungi"/>
</dbReference>
<evidence type="ECO:0000256" key="1">
    <source>
        <dbReference type="ARBA" id="ARBA00004123"/>
    </source>
</evidence>
<evidence type="ECO:0000256" key="3">
    <source>
        <dbReference type="ARBA" id="ARBA00022618"/>
    </source>
</evidence>
<keyword evidence="4" id="KW-0235">DNA replication</keyword>
<accession>A0A0W0CAI9</accession>
<comment type="caution">
    <text evidence="10">The sequence shown here is derived from an EMBL/GenBank/DDBJ whole genome shotgun (WGS) entry which is preliminary data.</text>
</comment>
<dbReference type="AlphaFoldDB" id="A0A0W0CAI9"/>
<evidence type="ECO:0000256" key="4">
    <source>
        <dbReference type="ARBA" id="ARBA00022705"/>
    </source>
</evidence>
<dbReference type="Pfam" id="PF22606">
    <property type="entry name" value="Cdc6-ORC-like_ATPase_lid"/>
    <property type="match status" value="1"/>
</dbReference>
<comment type="similarity">
    <text evidence="2 7">Belongs to the CDC6/cdc18 family.</text>
</comment>
<evidence type="ECO:0000259" key="9">
    <source>
        <dbReference type="SMART" id="SM01074"/>
    </source>
</evidence>
<dbReference type="GO" id="GO:0003924">
    <property type="term" value="F:GTPase activity"/>
    <property type="evidence" value="ECO:0007669"/>
    <property type="project" value="EnsemblFungi"/>
</dbReference>
<evidence type="ECO:0000313" key="11">
    <source>
        <dbReference type="Proteomes" id="UP000054886"/>
    </source>
</evidence>
<dbReference type="InterPro" id="IPR050311">
    <property type="entry name" value="ORC1/CDC6"/>
</dbReference>
<dbReference type="Gene3D" id="3.40.50.300">
    <property type="entry name" value="P-loop containing nucleotide triphosphate hydrolases"/>
    <property type="match status" value="1"/>
</dbReference>
<evidence type="ECO:0000313" key="10">
    <source>
        <dbReference type="EMBL" id="KTA96391.1"/>
    </source>
</evidence>
<dbReference type="GO" id="GO:0005656">
    <property type="term" value="C:nuclear pre-replicative complex"/>
    <property type="evidence" value="ECO:0007669"/>
    <property type="project" value="EnsemblFungi"/>
</dbReference>
<dbReference type="Gene3D" id="1.10.10.10">
    <property type="entry name" value="Winged helix-like DNA-binding domain superfamily/Winged helix DNA-binding domain"/>
    <property type="match status" value="1"/>
</dbReference>
<dbReference type="Gene3D" id="1.10.8.60">
    <property type="match status" value="1"/>
</dbReference>
<proteinExistence type="inferred from homology"/>
<dbReference type="VEuPathDB" id="FungiDB:GWK60_K00451"/>
<name>A0A0W0CAI9_CANGB</name>
<reference evidence="10 11" key="1">
    <citation type="submission" date="2015-10" db="EMBL/GenBank/DDBJ databases">
        <title>Draft genomes sequences of Candida glabrata isolates 1A, 1B, 2A, 2B, 3A and 3B.</title>
        <authorList>
            <person name="Haavelsrud O.E."/>
            <person name="Gaustad P."/>
        </authorList>
    </citation>
    <scope>NUCLEOTIDE SEQUENCE [LARGE SCALE GENOMIC DNA]</scope>
    <source>
        <strain evidence="10">910700640</strain>
    </source>
</reference>
<dbReference type="VEuPathDB" id="FungiDB:B1J91_K00605g"/>
<dbReference type="Pfam" id="PF09079">
    <property type="entry name" value="WHD_Cdc6"/>
    <property type="match status" value="1"/>
</dbReference>